<dbReference type="Proteomes" id="UP000470384">
    <property type="component" value="Unassembled WGS sequence"/>
</dbReference>
<evidence type="ECO:0000313" key="4">
    <source>
        <dbReference type="Proteomes" id="UP000470384"/>
    </source>
</evidence>
<evidence type="ECO:0000256" key="1">
    <source>
        <dbReference type="SAM" id="MobiDB-lite"/>
    </source>
</evidence>
<evidence type="ECO:0000313" key="3">
    <source>
        <dbReference type="EMBL" id="NBG94570.1"/>
    </source>
</evidence>
<accession>A0A845Q8L5</accession>
<dbReference type="InterPro" id="IPR021457">
    <property type="entry name" value="DUF3108"/>
</dbReference>
<feature type="chain" id="PRO_5032320087" evidence="2">
    <location>
        <begin position="29"/>
        <end position="311"/>
    </location>
</feature>
<sequence>MRAVPACSSNISARKACALALTAFVGFAALPQSAAAMPAPVTETRGTNEAERPQPDGPTIRLTYEFYGAGLLLGTLETTAVISDTDYNITTRAATAGLADSIADAELESNAVGRLTEDGPAPERFRTASDSRFGARALEMVRNGEGTFDVSAEPALEPQQAAALRSGLAIGTVDPLTASLYSSLRPADRACSERVKVFDGRRVFALDFKRTGAEALSASNQAVYEGDTITCDLKYVPLAGQSREWKLQEARDPSPPIKLWMAPFKGAGGKQDILLPVRLQLRTPFGSALVHLTKADISGEPMMQASMSHNR</sequence>
<comment type="caution">
    <text evidence="3">The sequence shown here is derived from an EMBL/GenBank/DDBJ whole genome shotgun (WGS) entry which is preliminary data.</text>
</comment>
<proteinExistence type="predicted"/>
<dbReference type="RefSeq" id="WP_027839394.1">
    <property type="nucleotide sequence ID" value="NZ_BMHN01000001.1"/>
</dbReference>
<dbReference type="GeneID" id="300653551"/>
<dbReference type="AlphaFoldDB" id="A0A845Q8L5"/>
<feature type="signal peptide" evidence="2">
    <location>
        <begin position="1"/>
        <end position="28"/>
    </location>
</feature>
<gene>
    <name evidence="3" type="ORF">GTQ45_02340</name>
</gene>
<dbReference type="Pfam" id="PF11306">
    <property type="entry name" value="DUF3108"/>
    <property type="match status" value="1"/>
</dbReference>
<evidence type="ECO:0000256" key="2">
    <source>
        <dbReference type="SAM" id="SignalP"/>
    </source>
</evidence>
<dbReference type="OrthoDB" id="7630100at2"/>
<dbReference type="EMBL" id="WXYQ01000001">
    <property type="protein sequence ID" value="NBG94570.1"/>
    <property type="molecule type" value="Genomic_DNA"/>
</dbReference>
<feature type="region of interest" description="Disordered" evidence="1">
    <location>
        <begin position="39"/>
        <end position="58"/>
    </location>
</feature>
<protein>
    <submittedName>
        <fullName evidence="3">DUF3108 domain-containing protein</fullName>
    </submittedName>
</protein>
<reference evidence="3 4" key="1">
    <citation type="journal article" date="2016" name="Int. J. Syst. Evol. Microbiol.">
        <title>Pyruvatibacter mobilis gen. nov., sp. nov., a marine bacterium from the culture broth of Picochlorum sp. 122.</title>
        <authorList>
            <person name="Wang G."/>
            <person name="Tang M."/>
            <person name="Wu H."/>
            <person name="Dai S."/>
            <person name="Li T."/>
            <person name="Chen C."/>
            <person name="He H."/>
            <person name="Fan J."/>
            <person name="Xiang W."/>
            <person name="Li X."/>
        </authorList>
    </citation>
    <scope>NUCLEOTIDE SEQUENCE [LARGE SCALE GENOMIC DNA]</scope>
    <source>
        <strain evidence="3 4">GYP-11</strain>
    </source>
</reference>
<keyword evidence="4" id="KW-1185">Reference proteome</keyword>
<keyword evidence="2" id="KW-0732">Signal</keyword>
<organism evidence="3 4">
    <name type="scientific">Pyruvatibacter mobilis</name>
    <dbReference type="NCBI Taxonomy" id="1712261"/>
    <lineage>
        <taxon>Bacteria</taxon>
        <taxon>Pseudomonadati</taxon>
        <taxon>Pseudomonadota</taxon>
        <taxon>Alphaproteobacteria</taxon>
        <taxon>Hyphomicrobiales</taxon>
        <taxon>Parvibaculaceae</taxon>
        <taxon>Pyruvatibacter</taxon>
    </lineage>
</organism>
<name>A0A845Q8L5_9HYPH</name>